<comment type="caution">
    <text evidence="3">The sequence shown here is derived from an EMBL/GenBank/DDBJ whole genome shotgun (WGS) entry which is preliminary data.</text>
</comment>
<name>A0AA88DFI8_FICCA</name>
<dbReference type="InterPro" id="IPR036641">
    <property type="entry name" value="HPT_dom_sf"/>
</dbReference>
<sequence length="144" mass="16327">MKMVGISLVQLVNNFIRNLYDEGILDRNFNCLERISNTQSNNPMSISQIINSYFNEAEESIANLTKHMSETIIIYAQVKDAANHLKCCSSRIGGFRVVQACQELGRACDDDDNKDRCLESFEKLIDEYGSLHENLTRICAVILT</sequence>
<dbReference type="GO" id="GO:0000160">
    <property type="term" value="P:phosphorelay signal transduction system"/>
    <property type="evidence" value="ECO:0007669"/>
    <property type="project" value="UniProtKB-UniRule"/>
</dbReference>
<dbReference type="Gene3D" id="1.20.120.160">
    <property type="entry name" value="HPT domain"/>
    <property type="match status" value="1"/>
</dbReference>
<dbReference type="InterPro" id="IPR045871">
    <property type="entry name" value="AHP1-5/YPD1"/>
</dbReference>
<dbReference type="GO" id="GO:0043424">
    <property type="term" value="F:protein histidine kinase binding"/>
    <property type="evidence" value="ECO:0007669"/>
    <property type="project" value="UniProtKB-UniRule"/>
</dbReference>
<keyword evidence="2" id="KW-0932">Cytokinin signaling pathway</keyword>
<accession>A0AA88DFI8</accession>
<reference evidence="3" key="1">
    <citation type="submission" date="2023-07" db="EMBL/GenBank/DDBJ databases">
        <title>draft genome sequence of fig (Ficus carica).</title>
        <authorList>
            <person name="Takahashi T."/>
            <person name="Nishimura K."/>
        </authorList>
    </citation>
    <scope>NUCLEOTIDE SEQUENCE</scope>
</reference>
<dbReference type="GO" id="GO:0009927">
    <property type="term" value="F:histidine phosphotransfer kinase activity"/>
    <property type="evidence" value="ECO:0007669"/>
    <property type="project" value="UniProtKB-UniRule"/>
</dbReference>
<protein>
    <recommendedName>
        <fullName evidence="2">Histidine-containing phosphotransfer protein</fullName>
    </recommendedName>
</protein>
<dbReference type="EMBL" id="BTGU01000062">
    <property type="protein sequence ID" value="GMN56305.1"/>
    <property type="molecule type" value="Genomic_DNA"/>
</dbReference>
<gene>
    <name evidence="3" type="ORF">TIFTF001_025408</name>
</gene>
<dbReference type="GO" id="GO:0005829">
    <property type="term" value="C:cytosol"/>
    <property type="evidence" value="ECO:0007669"/>
    <property type="project" value="UniProtKB-SubCell"/>
</dbReference>
<evidence type="ECO:0000313" key="4">
    <source>
        <dbReference type="Proteomes" id="UP001187192"/>
    </source>
</evidence>
<evidence type="ECO:0000256" key="1">
    <source>
        <dbReference type="ARBA" id="ARBA00023012"/>
    </source>
</evidence>
<keyword evidence="1 2" id="KW-0902">Two-component regulatory system</keyword>
<dbReference type="PANTHER" id="PTHR28242">
    <property type="entry name" value="PHOSPHORELAY INTERMEDIATE PROTEIN YPD1"/>
    <property type="match status" value="1"/>
</dbReference>
<comment type="subcellular location">
    <subcellularLocation>
        <location evidence="2">Cytoplasm</location>
        <location evidence="2">Cytosol</location>
    </subcellularLocation>
    <subcellularLocation>
        <location evidence="2">Nucleus</location>
    </subcellularLocation>
</comment>
<evidence type="ECO:0000313" key="3">
    <source>
        <dbReference type="EMBL" id="GMN56305.1"/>
    </source>
</evidence>
<dbReference type="GO" id="GO:0009736">
    <property type="term" value="P:cytokinin-activated signaling pathway"/>
    <property type="evidence" value="ECO:0007669"/>
    <property type="project" value="UniProtKB-KW"/>
</dbReference>
<keyword evidence="4" id="KW-1185">Reference proteome</keyword>
<comment type="function">
    <text evidence="2">Functions as a two-component phosphorelay mediators between cytokinin sensor histidine kinases and response regulators (B-type ARRs). Plays an important role in propagating cytokinin signal transduction.</text>
</comment>
<dbReference type="Proteomes" id="UP001187192">
    <property type="component" value="Unassembled WGS sequence"/>
</dbReference>
<organism evidence="3 4">
    <name type="scientific">Ficus carica</name>
    <name type="common">Common fig</name>
    <dbReference type="NCBI Taxonomy" id="3494"/>
    <lineage>
        <taxon>Eukaryota</taxon>
        <taxon>Viridiplantae</taxon>
        <taxon>Streptophyta</taxon>
        <taxon>Embryophyta</taxon>
        <taxon>Tracheophyta</taxon>
        <taxon>Spermatophyta</taxon>
        <taxon>Magnoliopsida</taxon>
        <taxon>eudicotyledons</taxon>
        <taxon>Gunneridae</taxon>
        <taxon>Pentapetalae</taxon>
        <taxon>rosids</taxon>
        <taxon>fabids</taxon>
        <taxon>Rosales</taxon>
        <taxon>Moraceae</taxon>
        <taxon>Ficeae</taxon>
        <taxon>Ficus</taxon>
    </lineage>
</organism>
<dbReference type="SUPFAM" id="SSF47226">
    <property type="entry name" value="Histidine-containing phosphotransfer domain, HPT domain"/>
    <property type="match status" value="1"/>
</dbReference>
<dbReference type="GO" id="GO:0005634">
    <property type="term" value="C:nucleus"/>
    <property type="evidence" value="ECO:0007669"/>
    <property type="project" value="UniProtKB-SubCell"/>
</dbReference>
<comment type="domain">
    <text evidence="2">Histidine-containing phosphotransfer domain (HPt) contains an active histidine that mediates the phosphotransfer.</text>
</comment>
<evidence type="ECO:0000256" key="2">
    <source>
        <dbReference type="RuleBase" id="RU369004"/>
    </source>
</evidence>
<dbReference type="PANTHER" id="PTHR28242:SF30">
    <property type="entry name" value="HISTIDINE-CONTAINING PHOSPHOTRANSFER PROTEIN 2"/>
    <property type="match status" value="1"/>
</dbReference>
<proteinExistence type="predicted"/>
<dbReference type="AlphaFoldDB" id="A0AA88DFI8"/>